<keyword evidence="7" id="KW-1185">Reference proteome</keyword>
<sequence length="427" mass="44585">MQFAGLAAALWRVRRSGVPAAYDLGVTTLSAIAGSEPADATDPRLRRARWATIGSLAAGWLACMAMPYLAVFREQRPAWAVLGAVGTTAFGVALAGCLYATATPWLAARTRRRLLAAFGATCVASVPLVAPVGGTEWLTWAWFGGTTAGFSPMLTGRRHALAVAAAVLGCATVVALATGAAVWAFLVVTASLAVSVAALSGLQIWLWSLLLQARAGRDAQARLAVTEERLRFARDVHDLLGHRLAVIALKAELAARLAGTDPGRAADESAEVQRLAATALSEVREAVHGYRSIDLSDQLSAVNQVLRSSGIRCTATNSVDDLPAHIATAFALTLREAGTNILRHSRATWATVAIARDADQMTLTVSNDGADRSGPDRHSFGLRGVADRLAELGGSMNVEEVNDVFTLAATVPVDPPPTASAGPPDVS</sequence>
<evidence type="ECO:0000256" key="4">
    <source>
        <dbReference type="SAM" id="Phobius"/>
    </source>
</evidence>
<dbReference type="InterPro" id="IPR050482">
    <property type="entry name" value="Sensor_HK_TwoCompSys"/>
</dbReference>
<dbReference type="GO" id="GO:0016020">
    <property type="term" value="C:membrane"/>
    <property type="evidence" value="ECO:0007669"/>
    <property type="project" value="InterPro"/>
</dbReference>
<dbReference type="EMBL" id="LT629732">
    <property type="protein sequence ID" value="SDS39172.1"/>
    <property type="molecule type" value="Genomic_DNA"/>
</dbReference>
<evidence type="ECO:0000256" key="2">
    <source>
        <dbReference type="ARBA" id="ARBA00022777"/>
    </source>
</evidence>
<feature type="transmembrane region" description="Helical" evidence="4">
    <location>
        <begin position="114"/>
        <end position="131"/>
    </location>
</feature>
<keyword evidence="2 6" id="KW-0418">Kinase</keyword>
<evidence type="ECO:0000259" key="5">
    <source>
        <dbReference type="Pfam" id="PF07730"/>
    </source>
</evidence>
<keyword evidence="4" id="KW-1133">Transmembrane helix</keyword>
<reference evidence="6 7" key="1">
    <citation type="submission" date="2016-10" db="EMBL/GenBank/DDBJ databases">
        <authorList>
            <person name="de Groot N.N."/>
        </authorList>
    </citation>
    <scope>NUCLEOTIDE SEQUENCE [LARGE SCALE GENOMIC DNA]</scope>
    <source>
        <strain evidence="6 7">DSM 22024</strain>
    </source>
</reference>
<protein>
    <submittedName>
        <fullName evidence="6">Two-component system, NarL family, sensor histidine kinase DesK</fullName>
    </submittedName>
</protein>
<dbReference type="PANTHER" id="PTHR24421:SF63">
    <property type="entry name" value="SENSOR HISTIDINE KINASE DESK"/>
    <property type="match status" value="1"/>
</dbReference>
<dbReference type="Gene3D" id="1.20.5.1930">
    <property type="match status" value="1"/>
</dbReference>
<dbReference type="InterPro" id="IPR011712">
    <property type="entry name" value="Sig_transdc_His_kin_sub3_dim/P"/>
</dbReference>
<evidence type="ECO:0000313" key="6">
    <source>
        <dbReference type="EMBL" id="SDS39172.1"/>
    </source>
</evidence>
<feature type="domain" description="Signal transduction histidine kinase subgroup 3 dimerisation and phosphoacceptor" evidence="5">
    <location>
        <begin position="228"/>
        <end position="293"/>
    </location>
</feature>
<dbReference type="InterPro" id="IPR036890">
    <property type="entry name" value="HATPase_C_sf"/>
</dbReference>
<gene>
    <name evidence="6" type="ORF">SAMN04489717_2547</name>
</gene>
<dbReference type="Gene3D" id="3.30.565.10">
    <property type="entry name" value="Histidine kinase-like ATPase, C-terminal domain"/>
    <property type="match status" value="1"/>
</dbReference>
<dbReference type="STRING" id="117157.SAMN04489717_2547"/>
<keyword evidence="3" id="KW-0902">Two-component regulatory system</keyword>
<dbReference type="GO" id="GO:0000155">
    <property type="term" value="F:phosphorelay sensor kinase activity"/>
    <property type="evidence" value="ECO:0007669"/>
    <property type="project" value="InterPro"/>
</dbReference>
<proteinExistence type="predicted"/>
<dbReference type="Pfam" id="PF07730">
    <property type="entry name" value="HisKA_3"/>
    <property type="match status" value="1"/>
</dbReference>
<evidence type="ECO:0000313" key="7">
    <source>
        <dbReference type="Proteomes" id="UP000198983"/>
    </source>
</evidence>
<keyword evidence="1" id="KW-0808">Transferase</keyword>
<evidence type="ECO:0000256" key="1">
    <source>
        <dbReference type="ARBA" id="ARBA00022679"/>
    </source>
</evidence>
<dbReference type="PANTHER" id="PTHR24421">
    <property type="entry name" value="NITRATE/NITRITE SENSOR PROTEIN NARX-RELATED"/>
    <property type="match status" value="1"/>
</dbReference>
<feature type="transmembrane region" description="Helical" evidence="4">
    <location>
        <begin position="192"/>
        <end position="211"/>
    </location>
</feature>
<name>A0A1H1RTZ3_9ACTN</name>
<keyword evidence="4" id="KW-0472">Membrane</keyword>
<dbReference type="AlphaFoldDB" id="A0A1H1RTZ3"/>
<dbReference type="CDD" id="cd16917">
    <property type="entry name" value="HATPase_UhpB-NarQ-NarX-like"/>
    <property type="match status" value="1"/>
</dbReference>
<feature type="transmembrane region" description="Helical" evidence="4">
    <location>
        <begin position="161"/>
        <end position="186"/>
    </location>
</feature>
<dbReference type="SUPFAM" id="SSF55874">
    <property type="entry name" value="ATPase domain of HSP90 chaperone/DNA topoisomerase II/histidine kinase"/>
    <property type="match status" value="1"/>
</dbReference>
<evidence type="ECO:0000256" key="3">
    <source>
        <dbReference type="ARBA" id="ARBA00023012"/>
    </source>
</evidence>
<feature type="transmembrane region" description="Helical" evidence="4">
    <location>
        <begin position="50"/>
        <end position="72"/>
    </location>
</feature>
<dbReference type="Proteomes" id="UP000198983">
    <property type="component" value="Chromosome I"/>
</dbReference>
<feature type="transmembrane region" description="Helical" evidence="4">
    <location>
        <begin position="78"/>
        <end position="102"/>
    </location>
</feature>
<dbReference type="GO" id="GO:0046983">
    <property type="term" value="F:protein dimerization activity"/>
    <property type="evidence" value="ECO:0007669"/>
    <property type="project" value="InterPro"/>
</dbReference>
<accession>A0A1H1RTZ3</accession>
<organism evidence="6 7">
    <name type="scientific">Actinopolymorpha singaporensis</name>
    <dbReference type="NCBI Taxonomy" id="117157"/>
    <lineage>
        <taxon>Bacteria</taxon>
        <taxon>Bacillati</taxon>
        <taxon>Actinomycetota</taxon>
        <taxon>Actinomycetes</taxon>
        <taxon>Propionibacteriales</taxon>
        <taxon>Actinopolymorphaceae</taxon>
        <taxon>Actinopolymorpha</taxon>
    </lineage>
</organism>
<keyword evidence="4" id="KW-0812">Transmembrane</keyword>